<keyword evidence="2" id="KW-1185">Reference proteome</keyword>
<dbReference type="AlphaFoldDB" id="A0A2A4FVG3"/>
<sequence>MNTVALAYYKLRELVAKGDLKAIAAVVAIWQRVVPDPAPDVDVSEPPLSANEEAMLSSLLAQLGEAPNIKGRAIPGASVAEGDAA</sequence>
<evidence type="ECO:0000313" key="2">
    <source>
        <dbReference type="Proteomes" id="UP000218934"/>
    </source>
</evidence>
<evidence type="ECO:0000313" key="1">
    <source>
        <dbReference type="EMBL" id="PCE41710.1"/>
    </source>
</evidence>
<dbReference type="EMBL" id="NWUF01000012">
    <property type="protein sequence ID" value="PCE41710.1"/>
    <property type="molecule type" value="Genomic_DNA"/>
</dbReference>
<protein>
    <submittedName>
        <fullName evidence="1">Uncharacterized protein</fullName>
    </submittedName>
</protein>
<gene>
    <name evidence="1" type="ORF">COO09_13155</name>
</gene>
<reference evidence="1 2" key="1">
    <citation type="submission" date="2017-09" db="EMBL/GenBank/DDBJ databases">
        <title>The Catabolism of 3,6-Dichlorosalicylic acid is Initiated by the Cytochrome P450 Monooxygenase DsmABC in Rhizorhabdus dicambivorans Ndbn-20.</title>
        <authorList>
            <person name="Na L."/>
        </authorList>
    </citation>
    <scope>NUCLEOTIDE SEQUENCE [LARGE SCALE GENOMIC DNA]</scope>
    <source>
        <strain evidence="1 2">Ndbn-20m</strain>
    </source>
</reference>
<dbReference type="Proteomes" id="UP000218934">
    <property type="component" value="Unassembled WGS sequence"/>
</dbReference>
<comment type="caution">
    <text evidence="1">The sequence shown here is derived from an EMBL/GenBank/DDBJ whole genome shotgun (WGS) entry which is preliminary data.</text>
</comment>
<name>A0A2A4FVG3_9SPHN</name>
<accession>A0A2A4FVG3</accession>
<proteinExistence type="predicted"/>
<organism evidence="1 2">
    <name type="scientific">Rhizorhabdus dicambivorans</name>
    <dbReference type="NCBI Taxonomy" id="1850238"/>
    <lineage>
        <taxon>Bacteria</taxon>
        <taxon>Pseudomonadati</taxon>
        <taxon>Pseudomonadota</taxon>
        <taxon>Alphaproteobacteria</taxon>
        <taxon>Sphingomonadales</taxon>
        <taxon>Sphingomonadaceae</taxon>
        <taxon>Rhizorhabdus</taxon>
    </lineage>
</organism>